<dbReference type="GO" id="GO:0046872">
    <property type="term" value="F:metal ion binding"/>
    <property type="evidence" value="ECO:0007669"/>
    <property type="project" value="UniProtKB-KW"/>
</dbReference>
<dbReference type="PANTHER" id="PTHR22726">
    <property type="entry name" value="METALLOENDOPEPTIDASE OMA1"/>
    <property type="match status" value="1"/>
</dbReference>
<dbReference type="PROSITE" id="PS51257">
    <property type="entry name" value="PROKAR_LIPOPROTEIN"/>
    <property type="match status" value="1"/>
</dbReference>
<evidence type="ECO:0000256" key="1">
    <source>
        <dbReference type="ARBA" id="ARBA00001947"/>
    </source>
</evidence>
<sequence>MRISRRAINGLSRREFLIMTSMATAGLATGCATNPVTGRSQLMMMSEDEEIAIDKKQSPHQFSSDYGTTQDRALQNYVQTTGKHLAANTHRPQMPYDFHCVNANYVNAYAFPGGSIACTRGILLELGNEAELAALLGHELGHVNARHTASSMSKAQLASIAVGGLSIVAGAAIGSGAGDLAGQLGQLGSGALLASYSRDNERQADGLGMEYMTRSGYGPQGMVGLMEMLNTMNQHQASATDLLFSTHPMSTERYQTAVSQAKNDYAPFNGKPLYRDRYMDNTARLRKIKGAIKKMQDGEEAMGKEKYGDAEALFKQALAEAPDDYTGLLLMAKCQLAQKKNAAAERYVQRAKQVYPQEAQAYHISGITELRNKKYAAAYEDFSVYRQRLPGNPNTVFFQGLSLEGMERLEPAAQAYKAYLQNVQQGDQAQYAYKRLKEWGVVK</sequence>
<evidence type="ECO:0000256" key="7">
    <source>
        <dbReference type="ARBA" id="ARBA00023049"/>
    </source>
</evidence>
<dbReference type="GO" id="GO:0051603">
    <property type="term" value="P:proteolysis involved in protein catabolic process"/>
    <property type="evidence" value="ECO:0007669"/>
    <property type="project" value="TreeGrafter"/>
</dbReference>
<keyword evidence="7" id="KW-0482">Metalloprotease</keyword>
<evidence type="ECO:0000256" key="4">
    <source>
        <dbReference type="ARBA" id="ARBA00022801"/>
    </source>
</evidence>
<dbReference type="KEGG" id="dov:DSCO28_62020"/>
<dbReference type="EMBL" id="AP021876">
    <property type="protein sequence ID" value="BBO85636.1"/>
    <property type="molecule type" value="Genomic_DNA"/>
</dbReference>
<accession>A0A5K7ZZP1</accession>
<dbReference type="AlphaFoldDB" id="A0A5K7ZZP1"/>
<evidence type="ECO:0000259" key="8">
    <source>
        <dbReference type="Pfam" id="PF01435"/>
    </source>
</evidence>
<dbReference type="InterPro" id="IPR011990">
    <property type="entry name" value="TPR-like_helical_dom_sf"/>
</dbReference>
<evidence type="ECO:0000256" key="2">
    <source>
        <dbReference type="ARBA" id="ARBA00022670"/>
    </source>
</evidence>
<organism evidence="9 10">
    <name type="scientific">Desulfosarcina ovata subsp. sediminis</name>
    <dbReference type="NCBI Taxonomy" id="885957"/>
    <lineage>
        <taxon>Bacteria</taxon>
        <taxon>Pseudomonadati</taxon>
        <taxon>Thermodesulfobacteriota</taxon>
        <taxon>Desulfobacteria</taxon>
        <taxon>Desulfobacterales</taxon>
        <taxon>Desulfosarcinaceae</taxon>
        <taxon>Desulfosarcina</taxon>
    </lineage>
</organism>
<dbReference type="GO" id="GO:0051536">
    <property type="term" value="F:iron-sulfur cluster binding"/>
    <property type="evidence" value="ECO:0007669"/>
    <property type="project" value="UniProtKB-KW"/>
</dbReference>
<dbReference type="Gene3D" id="1.25.40.10">
    <property type="entry name" value="Tetratricopeptide repeat domain"/>
    <property type="match status" value="1"/>
</dbReference>
<dbReference type="SUPFAM" id="SSF48452">
    <property type="entry name" value="TPR-like"/>
    <property type="match status" value="1"/>
</dbReference>
<evidence type="ECO:0000256" key="6">
    <source>
        <dbReference type="ARBA" id="ARBA00023014"/>
    </source>
</evidence>
<dbReference type="PROSITE" id="PS51318">
    <property type="entry name" value="TAT"/>
    <property type="match status" value="1"/>
</dbReference>
<keyword evidence="3" id="KW-0479">Metal-binding</keyword>
<dbReference type="GO" id="GO:0004222">
    <property type="term" value="F:metalloendopeptidase activity"/>
    <property type="evidence" value="ECO:0007669"/>
    <property type="project" value="InterPro"/>
</dbReference>
<dbReference type="Gene3D" id="3.30.2010.10">
    <property type="entry name" value="Metalloproteases ('zincins'), catalytic domain"/>
    <property type="match status" value="1"/>
</dbReference>
<dbReference type="Pfam" id="PF01435">
    <property type="entry name" value="Peptidase_M48"/>
    <property type="match status" value="1"/>
</dbReference>
<name>A0A5K7ZZP1_9BACT</name>
<keyword evidence="2" id="KW-0645">Protease</keyword>
<evidence type="ECO:0000256" key="3">
    <source>
        <dbReference type="ARBA" id="ARBA00022723"/>
    </source>
</evidence>
<protein>
    <recommendedName>
        <fullName evidence="8">Peptidase M48 domain-containing protein</fullName>
    </recommendedName>
</protein>
<reference evidence="9 10" key="1">
    <citation type="submission" date="2019-11" db="EMBL/GenBank/DDBJ databases">
        <title>Comparative genomics of hydrocarbon-degrading Desulfosarcina strains.</title>
        <authorList>
            <person name="Watanabe M."/>
            <person name="Kojima H."/>
            <person name="Fukui M."/>
        </authorList>
    </citation>
    <scope>NUCLEOTIDE SEQUENCE [LARGE SCALE GENOMIC DNA]</scope>
    <source>
        <strain evidence="9 10">28bB2T</strain>
    </source>
</reference>
<feature type="domain" description="Peptidase M48" evidence="8">
    <location>
        <begin position="74"/>
        <end position="257"/>
    </location>
</feature>
<keyword evidence="6" id="KW-0408">Iron</keyword>
<gene>
    <name evidence="9" type="ORF">DSCO28_62020</name>
</gene>
<keyword evidence="6" id="KW-0411">Iron-sulfur</keyword>
<dbReference type="PANTHER" id="PTHR22726:SF24">
    <property type="entry name" value="M48 FAMILY METALLOPEPTIDASE"/>
    <property type="match status" value="1"/>
</dbReference>
<dbReference type="InterPro" id="IPR001915">
    <property type="entry name" value="Peptidase_M48"/>
</dbReference>
<proteinExistence type="predicted"/>
<evidence type="ECO:0000256" key="5">
    <source>
        <dbReference type="ARBA" id="ARBA00022833"/>
    </source>
</evidence>
<keyword evidence="5" id="KW-0862">Zinc</keyword>
<dbReference type="GO" id="GO:0016020">
    <property type="term" value="C:membrane"/>
    <property type="evidence" value="ECO:0007669"/>
    <property type="project" value="TreeGrafter"/>
</dbReference>
<dbReference type="Proteomes" id="UP000425960">
    <property type="component" value="Chromosome"/>
</dbReference>
<evidence type="ECO:0000313" key="10">
    <source>
        <dbReference type="Proteomes" id="UP000425960"/>
    </source>
</evidence>
<dbReference type="Pfam" id="PF14559">
    <property type="entry name" value="TPR_19"/>
    <property type="match status" value="1"/>
</dbReference>
<keyword evidence="4" id="KW-0378">Hydrolase</keyword>
<dbReference type="InterPro" id="IPR006311">
    <property type="entry name" value="TAT_signal"/>
</dbReference>
<comment type="cofactor">
    <cofactor evidence="1">
        <name>Zn(2+)</name>
        <dbReference type="ChEBI" id="CHEBI:29105"/>
    </cofactor>
</comment>
<evidence type="ECO:0000313" key="9">
    <source>
        <dbReference type="EMBL" id="BBO85636.1"/>
    </source>
</evidence>
<dbReference type="RefSeq" id="WP_155325171.1">
    <property type="nucleotide sequence ID" value="NZ_AP021876.1"/>
</dbReference>
<dbReference type="InterPro" id="IPR051156">
    <property type="entry name" value="Mito/Outer_Membr_Metalloprot"/>
</dbReference>